<dbReference type="PANTHER" id="PTHR30532">
    <property type="entry name" value="IRON III DICITRATE-BINDING PERIPLASMIC PROTEIN"/>
    <property type="match status" value="1"/>
</dbReference>
<accession>A0ABW1NI86</accession>
<dbReference type="InterPro" id="IPR002491">
    <property type="entry name" value="ABC_transptr_periplasmic_BD"/>
</dbReference>
<feature type="chain" id="PRO_5045732139" evidence="5">
    <location>
        <begin position="31"/>
        <end position="360"/>
    </location>
</feature>
<dbReference type="Gene3D" id="3.40.50.1980">
    <property type="entry name" value="Nitrogenase molybdenum iron protein domain"/>
    <property type="match status" value="2"/>
</dbReference>
<dbReference type="PROSITE" id="PS50983">
    <property type="entry name" value="FE_B12_PBP"/>
    <property type="match status" value="1"/>
</dbReference>
<dbReference type="SUPFAM" id="SSF53807">
    <property type="entry name" value="Helical backbone' metal receptor"/>
    <property type="match status" value="1"/>
</dbReference>
<keyword evidence="8" id="KW-1185">Reference proteome</keyword>
<evidence type="ECO:0000256" key="2">
    <source>
        <dbReference type="ARBA" id="ARBA00008814"/>
    </source>
</evidence>
<gene>
    <name evidence="7" type="ORF">ACFP1K_18150</name>
</gene>
<evidence type="ECO:0000256" key="1">
    <source>
        <dbReference type="ARBA" id="ARBA00004196"/>
    </source>
</evidence>
<sequence length="360" mass="37499">MKDLLMFRNRRGARLAVALVSVLLTGTIAACGSGSGTPAPSASGAAPASSSAGAFPVTIEHKYGSTTVEAEPQRIVTVGLTDQDAVLALGKVPVGTTEWIGGYPGAVGPWASGKLGGAAPPTVLKDTGTGPQPEKIAALAPDLILAVYSGLTKDQYDTLSKIAPVVAQPKEFTDWGVPWEKQTETIGKVLGKEAEAKTVVESVLAKFAAVKEQNPEFAGATGLVATPYEGIFVYGPQDNRSRILTSIGFTLPPDLQKAVGDEFGANISKERTDLLDVGALVWIVADPVADAAKLRQEKLYGDLKVVTEGRDVYVKETGDYGNALSFVSPLSLPYTLDRLVPQLAAAVDGDPATEIPQPTG</sequence>
<evidence type="ECO:0000313" key="7">
    <source>
        <dbReference type="EMBL" id="MFC6083100.1"/>
    </source>
</evidence>
<dbReference type="Proteomes" id="UP001596137">
    <property type="component" value="Unassembled WGS sequence"/>
</dbReference>
<reference evidence="8" key="1">
    <citation type="journal article" date="2019" name="Int. J. Syst. Evol. Microbiol.">
        <title>The Global Catalogue of Microorganisms (GCM) 10K type strain sequencing project: providing services to taxonomists for standard genome sequencing and annotation.</title>
        <authorList>
            <consortium name="The Broad Institute Genomics Platform"/>
            <consortium name="The Broad Institute Genome Sequencing Center for Infectious Disease"/>
            <person name="Wu L."/>
            <person name="Ma J."/>
        </authorList>
    </citation>
    <scope>NUCLEOTIDE SEQUENCE [LARGE SCALE GENOMIC DNA]</scope>
    <source>
        <strain evidence="8">JCM 30346</strain>
    </source>
</reference>
<protein>
    <submittedName>
        <fullName evidence="7">Iron-siderophore ABC transporter substrate-binding protein</fullName>
    </submittedName>
</protein>
<comment type="similarity">
    <text evidence="2">Belongs to the bacterial solute-binding protein 8 family.</text>
</comment>
<evidence type="ECO:0000313" key="8">
    <source>
        <dbReference type="Proteomes" id="UP001596137"/>
    </source>
</evidence>
<keyword evidence="3" id="KW-0813">Transport</keyword>
<comment type="subcellular location">
    <subcellularLocation>
        <location evidence="1">Cell envelope</location>
    </subcellularLocation>
</comment>
<dbReference type="PANTHER" id="PTHR30532:SF24">
    <property type="entry name" value="FERRIC ENTEROBACTIN-BINDING PERIPLASMIC PROTEIN FEPB"/>
    <property type="match status" value="1"/>
</dbReference>
<evidence type="ECO:0000256" key="3">
    <source>
        <dbReference type="ARBA" id="ARBA00022448"/>
    </source>
</evidence>
<evidence type="ECO:0000256" key="4">
    <source>
        <dbReference type="ARBA" id="ARBA00022729"/>
    </source>
</evidence>
<dbReference type="EMBL" id="JBHSRF010000024">
    <property type="protein sequence ID" value="MFC6083100.1"/>
    <property type="molecule type" value="Genomic_DNA"/>
</dbReference>
<dbReference type="CDD" id="cd01146">
    <property type="entry name" value="FhuD"/>
    <property type="match status" value="1"/>
</dbReference>
<proteinExistence type="inferred from homology"/>
<feature type="domain" description="Fe/B12 periplasmic-binding" evidence="6">
    <location>
        <begin position="74"/>
        <end position="347"/>
    </location>
</feature>
<keyword evidence="4 5" id="KW-0732">Signal</keyword>
<evidence type="ECO:0000256" key="5">
    <source>
        <dbReference type="SAM" id="SignalP"/>
    </source>
</evidence>
<name>A0ABW1NI86_9ACTN</name>
<dbReference type="Pfam" id="PF01497">
    <property type="entry name" value="Peripla_BP_2"/>
    <property type="match status" value="1"/>
</dbReference>
<feature type="signal peptide" evidence="5">
    <location>
        <begin position="1"/>
        <end position="30"/>
    </location>
</feature>
<dbReference type="RefSeq" id="WP_380754470.1">
    <property type="nucleotide sequence ID" value="NZ_JBHSRF010000024.1"/>
</dbReference>
<dbReference type="PROSITE" id="PS51257">
    <property type="entry name" value="PROKAR_LIPOPROTEIN"/>
    <property type="match status" value="1"/>
</dbReference>
<comment type="caution">
    <text evidence="7">The sequence shown here is derived from an EMBL/GenBank/DDBJ whole genome shotgun (WGS) entry which is preliminary data.</text>
</comment>
<dbReference type="InterPro" id="IPR051313">
    <property type="entry name" value="Bact_iron-sidero_bind"/>
</dbReference>
<organism evidence="7 8">
    <name type="scientific">Sphaerisporangium aureirubrum</name>
    <dbReference type="NCBI Taxonomy" id="1544736"/>
    <lineage>
        <taxon>Bacteria</taxon>
        <taxon>Bacillati</taxon>
        <taxon>Actinomycetota</taxon>
        <taxon>Actinomycetes</taxon>
        <taxon>Streptosporangiales</taxon>
        <taxon>Streptosporangiaceae</taxon>
        <taxon>Sphaerisporangium</taxon>
    </lineage>
</organism>
<evidence type="ECO:0000259" key="6">
    <source>
        <dbReference type="PROSITE" id="PS50983"/>
    </source>
</evidence>